<sequence length="450" mass="49170">MTSDDDQVYVWVLLPGDVVPTLCARLKVTVKPGGASVAEVVYGRSYLEHPHAVALDPVRLPLASRAFKATSTPADGDPDVFGVIADACPDDWGRYVISRRHGEQRFPIGFLLRSQEDRAGNLCFSVERDKAPELREPVSVEYLDEAWAVVQGLETGRPLPPELENRVRANTGMGGARPKLTVSDGTHQWLAKFPSLRDDRSYSQARLEAATLNLAQRCGINAAKARLQAVRASDGQEGAVLLVKRFDRAMAPDSGGWLRDAYVSGRTLLTSEQTVGPGQYMGSYPQLATQFQRWSGNAAADRLELFRRMAFNCCVSNTDDHDRNHGLVASELGDLRLSPAFDIVPRVHKTKRRHHAMGIGDEGTLATVANLVSAAAKLTIAESDARAIVDDMQQAVAANWKTCLENHGMTAAELEVLAPCFDELPTSAADLDRIIVAQRSSWLARDDDKS</sequence>
<evidence type="ECO:0000313" key="6">
    <source>
        <dbReference type="Proteomes" id="UP001606300"/>
    </source>
</evidence>
<comment type="caution">
    <text evidence="5">The sequence shown here is derived from an EMBL/GenBank/DDBJ whole genome shotgun (WGS) entry which is preliminary data.</text>
</comment>
<evidence type="ECO:0000313" key="5">
    <source>
        <dbReference type="EMBL" id="MFG6417066.1"/>
    </source>
</evidence>
<keyword evidence="3" id="KW-0418">Kinase</keyword>
<dbReference type="InterPro" id="IPR012893">
    <property type="entry name" value="HipA-like_C"/>
</dbReference>
<dbReference type="Pfam" id="PF07804">
    <property type="entry name" value="HipA_C"/>
    <property type="match status" value="1"/>
</dbReference>
<evidence type="ECO:0000259" key="4">
    <source>
        <dbReference type="Pfam" id="PF07804"/>
    </source>
</evidence>
<accession>A0ABW7EUD3</accession>
<reference evidence="5 6" key="1">
    <citation type="submission" date="2024-09" db="EMBL/GenBank/DDBJ databases">
        <title>Novel species of the genus Pelomonas and Roseateles isolated from streams.</title>
        <authorList>
            <person name="Lu H."/>
        </authorList>
    </citation>
    <scope>NUCLEOTIDE SEQUENCE [LARGE SCALE GENOMIC DNA]</scope>
    <source>
        <strain evidence="5 6">DC23W</strain>
    </source>
</reference>
<proteinExistence type="inferred from homology"/>
<name>A0ABW7EUD3_9BURK</name>
<keyword evidence="2" id="KW-0808">Transferase</keyword>
<dbReference type="InterPro" id="IPR052028">
    <property type="entry name" value="HipA_Ser/Thr_kinase"/>
</dbReference>
<keyword evidence="6" id="KW-1185">Reference proteome</keyword>
<dbReference type="Proteomes" id="UP001606300">
    <property type="component" value="Unassembled WGS sequence"/>
</dbReference>
<evidence type="ECO:0000256" key="1">
    <source>
        <dbReference type="ARBA" id="ARBA00010164"/>
    </source>
</evidence>
<protein>
    <submittedName>
        <fullName evidence="5">Type II toxin-antitoxin system HipA family toxin</fullName>
    </submittedName>
</protein>
<dbReference type="PANTHER" id="PTHR37419">
    <property type="entry name" value="SERINE/THREONINE-PROTEIN KINASE TOXIN HIPA"/>
    <property type="match status" value="1"/>
</dbReference>
<feature type="domain" description="HipA-like C-terminal" evidence="4">
    <location>
        <begin position="172"/>
        <end position="400"/>
    </location>
</feature>
<dbReference type="PANTHER" id="PTHR37419:SF8">
    <property type="entry name" value="TOXIN YJJJ"/>
    <property type="match status" value="1"/>
</dbReference>
<comment type="similarity">
    <text evidence="1">Belongs to the HipA Ser/Thr kinase family.</text>
</comment>
<evidence type="ECO:0000256" key="2">
    <source>
        <dbReference type="ARBA" id="ARBA00022679"/>
    </source>
</evidence>
<gene>
    <name evidence="5" type="ORF">ACG02S_24525</name>
</gene>
<evidence type="ECO:0000256" key="3">
    <source>
        <dbReference type="ARBA" id="ARBA00022777"/>
    </source>
</evidence>
<dbReference type="EMBL" id="JBIGHY010000015">
    <property type="protein sequence ID" value="MFG6417066.1"/>
    <property type="molecule type" value="Genomic_DNA"/>
</dbReference>
<organism evidence="5 6">
    <name type="scientific">Pelomonas dachongensis</name>
    <dbReference type="NCBI Taxonomy" id="3299029"/>
    <lineage>
        <taxon>Bacteria</taxon>
        <taxon>Pseudomonadati</taxon>
        <taxon>Pseudomonadota</taxon>
        <taxon>Betaproteobacteria</taxon>
        <taxon>Burkholderiales</taxon>
        <taxon>Sphaerotilaceae</taxon>
        <taxon>Roseateles</taxon>
    </lineage>
</organism>